<dbReference type="GO" id="GO:0030126">
    <property type="term" value="C:COPI vesicle coat"/>
    <property type="evidence" value="ECO:0007669"/>
    <property type="project" value="TreeGrafter"/>
</dbReference>
<dbReference type="Gramene" id="GBG89342">
    <property type="protein sequence ID" value="GBG89342"/>
    <property type="gene ID" value="CBR_g49052"/>
</dbReference>
<dbReference type="GO" id="GO:0006886">
    <property type="term" value="P:intracellular protein transport"/>
    <property type="evidence" value="ECO:0007669"/>
    <property type="project" value="TreeGrafter"/>
</dbReference>
<dbReference type="GO" id="GO:0006891">
    <property type="term" value="P:intra-Golgi vesicle-mediated transport"/>
    <property type="evidence" value="ECO:0007669"/>
    <property type="project" value="TreeGrafter"/>
</dbReference>
<dbReference type="InterPro" id="IPR001680">
    <property type="entry name" value="WD40_rpt"/>
</dbReference>
<gene>
    <name evidence="3" type="ORF">CBR_g49052</name>
</gene>
<keyword evidence="2" id="KW-0677">Repeat</keyword>
<reference evidence="3 4" key="1">
    <citation type="journal article" date="2018" name="Cell">
        <title>The Chara Genome: Secondary Complexity and Implications for Plant Terrestrialization.</title>
        <authorList>
            <person name="Nishiyama T."/>
            <person name="Sakayama H."/>
            <person name="Vries J.D."/>
            <person name="Buschmann H."/>
            <person name="Saint-Marcoux D."/>
            <person name="Ullrich K.K."/>
            <person name="Haas F.B."/>
            <person name="Vanderstraeten L."/>
            <person name="Becker D."/>
            <person name="Lang D."/>
            <person name="Vosolsobe S."/>
            <person name="Rombauts S."/>
            <person name="Wilhelmsson P.K.I."/>
            <person name="Janitza P."/>
            <person name="Kern R."/>
            <person name="Heyl A."/>
            <person name="Rumpler F."/>
            <person name="Villalobos L.I.A.C."/>
            <person name="Clay J.M."/>
            <person name="Skokan R."/>
            <person name="Toyoda A."/>
            <person name="Suzuki Y."/>
            <person name="Kagoshima H."/>
            <person name="Schijlen E."/>
            <person name="Tajeshwar N."/>
            <person name="Catarino B."/>
            <person name="Hetherington A.J."/>
            <person name="Saltykova A."/>
            <person name="Bonnot C."/>
            <person name="Breuninger H."/>
            <person name="Symeonidi A."/>
            <person name="Radhakrishnan G.V."/>
            <person name="Van Nieuwerburgh F."/>
            <person name="Deforce D."/>
            <person name="Chang C."/>
            <person name="Karol K.G."/>
            <person name="Hedrich R."/>
            <person name="Ulvskov P."/>
            <person name="Glockner G."/>
            <person name="Delwiche C.F."/>
            <person name="Petrasek J."/>
            <person name="Van de Peer Y."/>
            <person name="Friml J."/>
            <person name="Beilby M."/>
            <person name="Dolan L."/>
            <person name="Kohara Y."/>
            <person name="Sugano S."/>
            <person name="Fujiyama A."/>
            <person name="Delaux P.-M."/>
            <person name="Quint M."/>
            <person name="TheiBen G."/>
            <person name="Hagemann M."/>
            <person name="Harholt J."/>
            <person name="Dunand C."/>
            <person name="Zachgo S."/>
            <person name="Langdale J."/>
            <person name="Maumus F."/>
            <person name="Straeten D.V.D."/>
            <person name="Gould S.B."/>
            <person name="Rensing S.A."/>
        </authorList>
    </citation>
    <scope>NUCLEOTIDE SEQUENCE [LARGE SCALE GENOMIC DNA]</scope>
    <source>
        <strain evidence="3 4">S276</strain>
    </source>
</reference>
<dbReference type="InterPro" id="IPR036322">
    <property type="entry name" value="WD40_repeat_dom_sf"/>
</dbReference>
<keyword evidence="4" id="KW-1185">Reference proteome</keyword>
<evidence type="ECO:0000256" key="1">
    <source>
        <dbReference type="ARBA" id="ARBA00022574"/>
    </source>
</evidence>
<dbReference type="PANTHER" id="PTHR19876:SF2">
    <property type="entry name" value="COATOMER SUBUNIT BETA"/>
    <property type="match status" value="1"/>
</dbReference>
<dbReference type="InterPro" id="IPR015943">
    <property type="entry name" value="WD40/YVTN_repeat-like_dom_sf"/>
</dbReference>
<evidence type="ECO:0000256" key="2">
    <source>
        <dbReference type="ARBA" id="ARBA00022737"/>
    </source>
</evidence>
<dbReference type="SMART" id="SM00320">
    <property type="entry name" value="WD40"/>
    <property type="match status" value="4"/>
</dbReference>
<name>A0A388M4D3_CHABU</name>
<proteinExistence type="predicted"/>
<dbReference type="PANTHER" id="PTHR19876">
    <property type="entry name" value="COATOMER"/>
    <property type="match status" value="1"/>
</dbReference>
<dbReference type="InterPro" id="IPR050844">
    <property type="entry name" value="Coatomer_complex_subunit"/>
</dbReference>
<dbReference type="EMBL" id="BFEA01000731">
    <property type="protein sequence ID" value="GBG89342.1"/>
    <property type="molecule type" value="Genomic_DNA"/>
</dbReference>
<dbReference type="Pfam" id="PF00400">
    <property type="entry name" value="WD40"/>
    <property type="match status" value="2"/>
</dbReference>
<dbReference type="SUPFAM" id="SSF50978">
    <property type="entry name" value="WD40 repeat-like"/>
    <property type="match status" value="1"/>
</dbReference>
<sequence>MEDDCELSTKFRHDGASSTEDYSVDIHPLASRPWFLVAGDEGTLQVWNYETGQLVASCSIPHKRVARAKFVPQEDWVILTDHDYIHVYEQRGDRLKEIKSICANNESLTWKIAVHPLLPMMLTAAGSKVKLWFWSPKWKHVSLKNCHTDLVVDVAAHPLDAGTFASCSVDMTIKVWSRETNLKTLRCRNKVMSVQFGWKEWQTPLLFASTHLPQGSDTGELVIWDWKKGSCLATFGVHPGTPRAFFPHPAMPYLVSADDKATIKVWNETSCKIVSSFSVSYLREVNCLVPCRHANFIAAGGRGTAAVIEVERTGKGGGADSDDDAAGSAAKAVVAAALLRMLSMNN</sequence>
<protein>
    <submittedName>
        <fullName evidence="3">Uncharacterized protein</fullName>
    </submittedName>
</protein>
<dbReference type="AlphaFoldDB" id="A0A388M4D3"/>
<dbReference type="GO" id="GO:0006888">
    <property type="term" value="P:endoplasmic reticulum to Golgi vesicle-mediated transport"/>
    <property type="evidence" value="ECO:0007669"/>
    <property type="project" value="TreeGrafter"/>
</dbReference>
<evidence type="ECO:0000313" key="3">
    <source>
        <dbReference type="EMBL" id="GBG89342.1"/>
    </source>
</evidence>
<evidence type="ECO:0000313" key="4">
    <source>
        <dbReference type="Proteomes" id="UP000265515"/>
    </source>
</evidence>
<comment type="caution">
    <text evidence="3">The sequence shown here is derived from an EMBL/GenBank/DDBJ whole genome shotgun (WGS) entry which is preliminary data.</text>
</comment>
<dbReference type="Gene3D" id="2.130.10.10">
    <property type="entry name" value="YVTN repeat-like/Quinoprotein amine dehydrogenase"/>
    <property type="match status" value="1"/>
</dbReference>
<dbReference type="Proteomes" id="UP000265515">
    <property type="component" value="Unassembled WGS sequence"/>
</dbReference>
<keyword evidence="1" id="KW-0853">WD repeat</keyword>
<organism evidence="3 4">
    <name type="scientific">Chara braunii</name>
    <name type="common">Braun's stonewort</name>
    <dbReference type="NCBI Taxonomy" id="69332"/>
    <lineage>
        <taxon>Eukaryota</taxon>
        <taxon>Viridiplantae</taxon>
        <taxon>Streptophyta</taxon>
        <taxon>Charophyceae</taxon>
        <taxon>Charales</taxon>
        <taxon>Characeae</taxon>
        <taxon>Chara</taxon>
    </lineage>
</organism>
<dbReference type="GO" id="GO:0006890">
    <property type="term" value="P:retrograde vesicle-mediated transport, Golgi to endoplasmic reticulum"/>
    <property type="evidence" value="ECO:0007669"/>
    <property type="project" value="TreeGrafter"/>
</dbReference>
<accession>A0A388M4D3</accession>
<dbReference type="OrthoDB" id="10261470at2759"/>
<dbReference type="STRING" id="69332.A0A388M4D3"/>